<proteinExistence type="predicted"/>
<evidence type="ECO:0000256" key="1">
    <source>
        <dbReference type="SAM" id="Phobius"/>
    </source>
</evidence>
<dbReference type="RefSeq" id="WP_345579391.1">
    <property type="nucleotide sequence ID" value="NZ_BAABLV010000013.1"/>
</dbReference>
<protein>
    <submittedName>
        <fullName evidence="2">DUF998 domain-containing protein</fullName>
    </submittedName>
</protein>
<comment type="caution">
    <text evidence="2">The sequence shown here is derived from an EMBL/GenBank/DDBJ whole genome shotgun (WGS) entry which is preliminary data.</text>
</comment>
<dbReference type="EMBL" id="BAABLV010000013">
    <property type="protein sequence ID" value="GAA4893414.1"/>
    <property type="molecule type" value="Genomic_DNA"/>
</dbReference>
<keyword evidence="1" id="KW-1133">Transmembrane helix</keyword>
<keyword evidence="3" id="KW-1185">Reference proteome</keyword>
<organism evidence="2 3">
    <name type="scientific">Tessaracoccus lubricantis</name>
    <dbReference type="NCBI Taxonomy" id="545543"/>
    <lineage>
        <taxon>Bacteria</taxon>
        <taxon>Bacillati</taxon>
        <taxon>Actinomycetota</taxon>
        <taxon>Actinomycetes</taxon>
        <taxon>Propionibacteriales</taxon>
        <taxon>Propionibacteriaceae</taxon>
        <taxon>Tessaracoccus</taxon>
    </lineage>
</organism>
<feature type="transmembrane region" description="Helical" evidence="1">
    <location>
        <begin position="21"/>
        <end position="40"/>
    </location>
</feature>
<reference evidence="3" key="1">
    <citation type="journal article" date="2019" name="Int. J. Syst. Evol. Microbiol.">
        <title>The Global Catalogue of Microorganisms (GCM) 10K type strain sequencing project: providing services to taxonomists for standard genome sequencing and annotation.</title>
        <authorList>
            <consortium name="The Broad Institute Genomics Platform"/>
            <consortium name="The Broad Institute Genome Sequencing Center for Infectious Disease"/>
            <person name="Wu L."/>
            <person name="Ma J."/>
        </authorList>
    </citation>
    <scope>NUCLEOTIDE SEQUENCE [LARGE SCALE GENOMIC DNA]</scope>
    <source>
        <strain evidence="3">JCM 19125</strain>
    </source>
</reference>
<feature type="transmembrane region" description="Helical" evidence="1">
    <location>
        <begin position="199"/>
        <end position="219"/>
    </location>
</feature>
<feature type="transmembrane region" description="Helical" evidence="1">
    <location>
        <begin position="90"/>
        <end position="107"/>
    </location>
</feature>
<gene>
    <name evidence="2" type="ORF">GCM10025789_08230</name>
</gene>
<keyword evidence="1" id="KW-0812">Transmembrane</keyword>
<feature type="transmembrane region" description="Helical" evidence="1">
    <location>
        <begin position="60"/>
        <end position="78"/>
    </location>
</feature>
<evidence type="ECO:0000313" key="2">
    <source>
        <dbReference type="EMBL" id="GAA4893414.1"/>
    </source>
</evidence>
<accession>A0ABP9F5T6</accession>
<keyword evidence="1" id="KW-0472">Membrane</keyword>
<sequence length="253" mass="27789">MREDQPSSHQQLGRTFITQQRVIALLSFFLPASLIGWSLLSGQGLRGSISEYYYTPMRDVFVGTLCALALFLWSYRGYHPTNPELRADRIVAKVASIAAALVALAPLKPRQAEWECTVLQCVLGTDTAYWVHNVAAAVFLVALATFCLVLFPMSAIPGQDLGRRLVAYGVSGATIVISVLLMVLWTFLPVEIYFMLGRYKPILVLETVALTAFAASWFLRSRAVEYTALARYQPVTDVAAPAVPSEPTPAGRS</sequence>
<evidence type="ECO:0000313" key="3">
    <source>
        <dbReference type="Proteomes" id="UP001501521"/>
    </source>
</evidence>
<feature type="transmembrane region" description="Helical" evidence="1">
    <location>
        <begin position="165"/>
        <end position="187"/>
    </location>
</feature>
<name>A0ABP9F5T6_9ACTN</name>
<dbReference type="Proteomes" id="UP001501521">
    <property type="component" value="Unassembled WGS sequence"/>
</dbReference>
<feature type="transmembrane region" description="Helical" evidence="1">
    <location>
        <begin position="127"/>
        <end position="153"/>
    </location>
</feature>